<dbReference type="SUPFAM" id="SSF82171">
    <property type="entry name" value="DPP6 N-terminal domain-like"/>
    <property type="match status" value="1"/>
</dbReference>
<dbReference type="InterPro" id="IPR011042">
    <property type="entry name" value="6-blade_b-propeller_TolB-like"/>
</dbReference>
<dbReference type="EMBL" id="DF952379">
    <property type="protein sequence ID" value="GAN44960.1"/>
    <property type="molecule type" value="Genomic_DNA"/>
</dbReference>
<evidence type="ECO:0000256" key="1">
    <source>
        <dbReference type="SAM" id="SignalP"/>
    </source>
</evidence>
<dbReference type="Gene3D" id="2.120.10.30">
    <property type="entry name" value="TolB, C-terminal domain"/>
    <property type="match status" value="1"/>
</dbReference>
<feature type="signal peptide" evidence="1">
    <location>
        <begin position="1"/>
        <end position="34"/>
    </location>
</feature>
<name>A0A0U1P9F8_9GAMM</name>
<evidence type="ECO:0008006" key="3">
    <source>
        <dbReference type="Google" id="ProtNLM"/>
    </source>
</evidence>
<protein>
    <recommendedName>
        <fullName evidence="3">WD40 repeat protein</fullName>
    </recommendedName>
</protein>
<accession>A0A0U1P9F8</accession>
<gene>
    <name evidence="2" type="ORF">MBSD_1498</name>
</gene>
<dbReference type="Pfam" id="PF07676">
    <property type="entry name" value="PD40"/>
    <property type="match status" value="2"/>
</dbReference>
<dbReference type="AlphaFoldDB" id="A0A0U1P9F8"/>
<evidence type="ECO:0000313" key="2">
    <source>
        <dbReference type="EMBL" id="GAN44960.1"/>
    </source>
</evidence>
<reference evidence="2" key="1">
    <citation type="submission" date="2015-03" db="EMBL/GenBank/DDBJ databases">
        <title>Draft genome sequence of Mizugakiibacter sediminis skMP5.</title>
        <authorList>
            <person name="Watanabe T."/>
            <person name="Kojima H."/>
            <person name="Fukui M."/>
        </authorList>
    </citation>
    <scope>NUCLEOTIDE SEQUENCE</scope>
    <source>
        <strain evidence="2">SkMP5</strain>
    </source>
</reference>
<organism evidence="2">
    <name type="scientific">Mizugakiibacter sediminis</name>
    <dbReference type="NCBI Taxonomy" id="1475481"/>
    <lineage>
        <taxon>Bacteria</taxon>
        <taxon>Pseudomonadati</taxon>
        <taxon>Pseudomonadota</taxon>
        <taxon>Gammaproteobacteria</taxon>
        <taxon>Lysobacterales</taxon>
        <taxon>Rhodanobacteraceae</taxon>
        <taxon>Mizugakiibacter</taxon>
    </lineage>
</organism>
<keyword evidence="1" id="KW-0732">Signal</keyword>
<feature type="chain" id="PRO_5006712606" description="WD40 repeat protein" evidence="1">
    <location>
        <begin position="35"/>
        <end position="330"/>
    </location>
</feature>
<dbReference type="InterPro" id="IPR011659">
    <property type="entry name" value="WD40"/>
</dbReference>
<sequence length="330" mass="34853">MPTMKEIAVTKRDAAIWRAGVGLGAALVLTAAHAATTAAAVPQIFAPGVISGAQDEGAAAFTPDGDTVVFARGEGQRSTLFVSHRVGGAWSRPRVAPFSGRWRDLDPAMAPDGSFLLFVSNRPIVVGGAPLDALGTDGKRYVGRGMNLWRVDRHGDGWGAPVRLPDAINTSTMTFAPSVAGDGSVYFDARDPADGVIRLYRAQYRDGDYLPPVRVALGEAGAKIRDAAVAPDESFIVFSIVPAGSRAPLRLAIAFRERGGWSAPIDLGDRVNDAGYAMGSQLGADRRSVYFYSARREAHAPGAAWNNGSDNLWSVSLAPWLDAHRAAASP</sequence>
<proteinExistence type="predicted"/>
<dbReference type="HOGENOM" id="CLU_059007_1_0_6"/>